<keyword evidence="4" id="KW-0238">DNA-binding</keyword>
<dbReference type="PROSITE" id="PS50949">
    <property type="entry name" value="HTH_GNTR"/>
    <property type="match status" value="1"/>
</dbReference>
<dbReference type="Pfam" id="PF00392">
    <property type="entry name" value="GntR"/>
    <property type="match status" value="1"/>
</dbReference>
<keyword evidence="5" id="KW-0804">Transcription</keyword>
<dbReference type="Gene3D" id="1.10.10.10">
    <property type="entry name" value="Winged helix-like DNA-binding domain superfamily/Winged helix DNA-binding domain"/>
    <property type="match status" value="1"/>
</dbReference>
<feature type="domain" description="HTH gntR-type" evidence="6">
    <location>
        <begin position="13"/>
        <end position="81"/>
    </location>
</feature>
<accession>A0ABY1PJ08</accession>
<dbReference type="InterPro" id="IPR015421">
    <property type="entry name" value="PyrdxlP-dep_Trfase_major"/>
</dbReference>
<dbReference type="Proteomes" id="UP001157914">
    <property type="component" value="Unassembled WGS sequence"/>
</dbReference>
<evidence type="ECO:0000256" key="5">
    <source>
        <dbReference type="ARBA" id="ARBA00023163"/>
    </source>
</evidence>
<evidence type="ECO:0000256" key="1">
    <source>
        <dbReference type="ARBA" id="ARBA00005384"/>
    </source>
</evidence>
<evidence type="ECO:0000313" key="7">
    <source>
        <dbReference type="EMBL" id="SMP35444.1"/>
    </source>
</evidence>
<evidence type="ECO:0000256" key="2">
    <source>
        <dbReference type="ARBA" id="ARBA00022898"/>
    </source>
</evidence>
<dbReference type="PANTHER" id="PTHR46577:SF1">
    <property type="entry name" value="HTH-TYPE TRANSCRIPTIONAL REGULATORY PROTEIN GABR"/>
    <property type="match status" value="1"/>
</dbReference>
<dbReference type="SUPFAM" id="SSF53383">
    <property type="entry name" value="PLP-dependent transferases"/>
    <property type="match status" value="1"/>
</dbReference>
<name>A0ABY1PJ08_9HYPH</name>
<keyword evidence="8" id="KW-1185">Reference proteome</keyword>
<dbReference type="Gene3D" id="3.40.640.10">
    <property type="entry name" value="Type I PLP-dependent aspartate aminotransferase-like (Major domain)"/>
    <property type="match status" value="1"/>
</dbReference>
<dbReference type="RefSeq" id="WP_155191028.1">
    <property type="nucleotide sequence ID" value="NZ_BAAAEA010000002.1"/>
</dbReference>
<protein>
    <submittedName>
        <fullName evidence="7">Transcriptional regulator, GntR family</fullName>
    </submittedName>
</protein>
<comment type="similarity">
    <text evidence="1">In the C-terminal section; belongs to the class-I pyridoxal-phosphate-dependent aminotransferase family.</text>
</comment>
<dbReference type="InterPro" id="IPR000524">
    <property type="entry name" value="Tscrpt_reg_HTH_GntR"/>
</dbReference>
<dbReference type="InterPro" id="IPR004839">
    <property type="entry name" value="Aminotransferase_I/II_large"/>
</dbReference>
<dbReference type="PANTHER" id="PTHR46577">
    <property type="entry name" value="HTH-TYPE TRANSCRIPTIONAL REGULATORY PROTEIN GABR"/>
    <property type="match status" value="1"/>
</dbReference>
<dbReference type="CDD" id="cd00609">
    <property type="entry name" value="AAT_like"/>
    <property type="match status" value="1"/>
</dbReference>
<dbReference type="InterPro" id="IPR015424">
    <property type="entry name" value="PyrdxlP-dep_Trfase"/>
</dbReference>
<evidence type="ECO:0000256" key="4">
    <source>
        <dbReference type="ARBA" id="ARBA00023125"/>
    </source>
</evidence>
<evidence type="ECO:0000313" key="8">
    <source>
        <dbReference type="Proteomes" id="UP001157914"/>
    </source>
</evidence>
<dbReference type="InterPro" id="IPR051446">
    <property type="entry name" value="HTH_trans_reg/aminotransferase"/>
</dbReference>
<dbReference type="Pfam" id="PF00155">
    <property type="entry name" value="Aminotran_1_2"/>
    <property type="match status" value="1"/>
</dbReference>
<gene>
    <name evidence="7" type="ORF">SAMN06265374_4006</name>
</gene>
<dbReference type="InterPro" id="IPR036388">
    <property type="entry name" value="WH-like_DNA-bd_sf"/>
</dbReference>
<sequence>MTIWNSAPEKFDRPAYRSLADFMTAAIKREELATGDKLPPHRDLAHMLGLSVQTVSRAYDLLIQRGMASGHVGRGTYVSAKRLETQPPYIQAAQGDQLIDFSNLKPVGGQIHVDRMRATLSALSQDMTPSALFSFRPANALRPYLAPAISWLETCGLSCSQEQIVMTNGSSSAMTTALLTVAGGGLVVSDQTCHHPLLRQSQYLGFRLMGLNTDQEGITPDGLEAACRKTQVKALFVLPNGLNPMALTMGLERRSQLVEIARRYDIAIIENDAWGPVQEHRLPPIASLAPERTAYFTSFTKCLLPGLRHGYLVMPDTQAQAAANRHLATDWTATPLMADIAARWIEDGTAAELLSWQQKTLDRRNQLVREILSPIPFNSSSNGLHIWLPLPGEWTEDAFIETARQKGIVVAPGSAFALPEAQTKPGIRVCLGTADEDHLVFGLEQLALIWHSRPEPGFPVF</sequence>
<organism evidence="7 8">
    <name type="scientific">Roseibium denhamense</name>
    <dbReference type="NCBI Taxonomy" id="76305"/>
    <lineage>
        <taxon>Bacteria</taxon>
        <taxon>Pseudomonadati</taxon>
        <taxon>Pseudomonadota</taxon>
        <taxon>Alphaproteobacteria</taxon>
        <taxon>Hyphomicrobiales</taxon>
        <taxon>Stappiaceae</taxon>
        <taxon>Roseibium</taxon>
    </lineage>
</organism>
<dbReference type="SMART" id="SM00345">
    <property type="entry name" value="HTH_GNTR"/>
    <property type="match status" value="1"/>
</dbReference>
<evidence type="ECO:0000256" key="3">
    <source>
        <dbReference type="ARBA" id="ARBA00023015"/>
    </source>
</evidence>
<evidence type="ECO:0000259" key="6">
    <source>
        <dbReference type="PROSITE" id="PS50949"/>
    </source>
</evidence>
<keyword evidence="3" id="KW-0805">Transcription regulation</keyword>
<comment type="caution">
    <text evidence="7">The sequence shown here is derived from an EMBL/GenBank/DDBJ whole genome shotgun (WGS) entry which is preliminary data.</text>
</comment>
<dbReference type="InterPro" id="IPR036390">
    <property type="entry name" value="WH_DNA-bd_sf"/>
</dbReference>
<keyword evidence="2" id="KW-0663">Pyridoxal phosphate</keyword>
<dbReference type="SUPFAM" id="SSF46785">
    <property type="entry name" value="Winged helix' DNA-binding domain"/>
    <property type="match status" value="1"/>
</dbReference>
<reference evidence="7 8" key="1">
    <citation type="submission" date="2017-05" db="EMBL/GenBank/DDBJ databases">
        <authorList>
            <person name="Varghese N."/>
            <person name="Submissions S."/>
        </authorList>
    </citation>
    <scope>NUCLEOTIDE SEQUENCE [LARGE SCALE GENOMIC DNA]</scope>
    <source>
        <strain evidence="7 8">DSM 15949</strain>
    </source>
</reference>
<dbReference type="CDD" id="cd07377">
    <property type="entry name" value="WHTH_GntR"/>
    <property type="match status" value="1"/>
</dbReference>
<dbReference type="EMBL" id="FXTT01000006">
    <property type="protein sequence ID" value="SMP35444.1"/>
    <property type="molecule type" value="Genomic_DNA"/>
</dbReference>
<proteinExistence type="inferred from homology"/>